<evidence type="ECO:0000313" key="1">
    <source>
        <dbReference type="EMBL" id="SDY18515.1"/>
    </source>
</evidence>
<evidence type="ECO:0008006" key="3">
    <source>
        <dbReference type="Google" id="ProtNLM"/>
    </source>
</evidence>
<organism evidence="1 2">
    <name type="scientific">Lentibacter algarum</name>
    <dbReference type="NCBI Taxonomy" id="576131"/>
    <lineage>
        <taxon>Bacteria</taxon>
        <taxon>Pseudomonadati</taxon>
        <taxon>Pseudomonadota</taxon>
        <taxon>Alphaproteobacteria</taxon>
        <taxon>Rhodobacterales</taxon>
        <taxon>Roseobacteraceae</taxon>
        <taxon>Lentibacter</taxon>
    </lineage>
</organism>
<dbReference type="InterPro" id="IPR027417">
    <property type="entry name" value="P-loop_NTPase"/>
</dbReference>
<dbReference type="STRING" id="576131.SAMN05444486_101639"/>
<reference evidence="1 2" key="1">
    <citation type="submission" date="2016-10" db="EMBL/GenBank/DDBJ databases">
        <authorList>
            <person name="de Groot N.N."/>
        </authorList>
    </citation>
    <scope>NUCLEOTIDE SEQUENCE [LARGE SCALE GENOMIC DNA]</scope>
    <source>
        <strain evidence="1 2">DSM 24677</strain>
    </source>
</reference>
<dbReference type="OrthoDB" id="7904151at2"/>
<protein>
    <recommendedName>
        <fullName evidence="3">Sulfotransferase family protein</fullName>
    </recommendedName>
</protein>
<dbReference type="AlphaFoldDB" id="A0A1H3HTG2"/>
<gene>
    <name evidence="1" type="ORF">SAMN05444486_101639</name>
</gene>
<sequence length="253" mass="28328">MATHHFPTIAVSRGQGAINEHFVFGERNSGTNLAHQLLVQNIPALKDSTGDRIGPQGFRYGWKHGFPQMVAAPASCLAVVMFRAPETWLRSMHARPWHAVPELAKLEFSDFIRAEWQTRVDEQNFGVAQGGARWGKELHYDRHPLTGARFETILGLRRAKSTGFLSLEARFANCLMLRHEDLTANPEGCMRFVSEHYGLARYQTFRPVAARRGRASEGAFQPAAYAPLETADHAFVWAQLDLAQEAQLGYAPT</sequence>
<dbReference type="Proteomes" id="UP000199026">
    <property type="component" value="Unassembled WGS sequence"/>
</dbReference>
<dbReference type="GeneID" id="78123439"/>
<dbReference type="SUPFAM" id="SSF52540">
    <property type="entry name" value="P-loop containing nucleoside triphosphate hydrolases"/>
    <property type="match status" value="1"/>
</dbReference>
<evidence type="ECO:0000313" key="2">
    <source>
        <dbReference type="Proteomes" id="UP000199026"/>
    </source>
</evidence>
<dbReference type="RefSeq" id="WP_089887773.1">
    <property type="nucleotide sequence ID" value="NZ_FNPR01000001.1"/>
</dbReference>
<dbReference type="EMBL" id="FNPR01000001">
    <property type="protein sequence ID" value="SDY18515.1"/>
    <property type="molecule type" value="Genomic_DNA"/>
</dbReference>
<name>A0A1H3HTG2_9RHOB</name>
<keyword evidence="2" id="KW-1185">Reference proteome</keyword>
<accession>A0A1H3HTG2</accession>
<proteinExistence type="predicted"/>